<evidence type="ECO:0000313" key="2">
    <source>
        <dbReference type="EMBL" id="CAB1451757.1"/>
    </source>
</evidence>
<dbReference type="Proteomes" id="UP001153269">
    <property type="component" value="Unassembled WGS sequence"/>
</dbReference>
<evidence type="ECO:0000256" key="1">
    <source>
        <dbReference type="SAM" id="MobiDB-lite"/>
    </source>
</evidence>
<feature type="compositionally biased region" description="Basic and acidic residues" evidence="1">
    <location>
        <begin position="167"/>
        <end position="176"/>
    </location>
</feature>
<accession>A0A9N7Z6M8</accession>
<feature type="region of interest" description="Disordered" evidence="1">
    <location>
        <begin position="167"/>
        <end position="196"/>
    </location>
</feature>
<sequence>MVVVMVGGVGWGEAQTDRKTFPSRYAHLHNSLRSRRALILTWDNNDPTPTTVSLGGQFMSATTEGLIFIPPGWERDGVRVAGAAGVLVGLTVGVLGEAAHKEEIDETDKRGGEAVRQLPAWLGNTPAGPPARSPAWGDVCAPVGKADWVTWWHGYLYESVDLAEDNRRGEEGKQETHAATADNLRDGAPGSQGGSAEDIAARKATPHTQIQTNTHKSLVADNSPLSSSIAACSCWTSDTSHTAQWALAPLVSHCRHRGTARQLLQLCRTNTGIGLS</sequence>
<reference evidence="2" key="1">
    <citation type="submission" date="2020-03" db="EMBL/GenBank/DDBJ databases">
        <authorList>
            <person name="Weist P."/>
        </authorList>
    </citation>
    <scope>NUCLEOTIDE SEQUENCE</scope>
</reference>
<evidence type="ECO:0000313" key="3">
    <source>
        <dbReference type="Proteomes" id="UP001153269"/>
    </source>
</evidence>
<dbReference type="EMBL" id="CADEAL010004101">
    <property type="protein sequence ID" value="CAB1451757.1"/>
    <property type="molecule type" value="Genomic_DNA"/>
</dbReference>
<comment type="caution">
    <text evidence="2">The sequence shown here is derived from an EMBL/GenBank/DDBJ whole genome shotgun (WGS) entry which is preliminary data.</text>
</comment>
<keyword evidence="3" id="KW-1185">Reference proteome</keyword>
<name>A0A9N7Z6M8_PLEPL</name>
<proteinExistence type="predicted"/>
<dbReference type="AlphaFoldDB" id="A0A9N7Z6M8"/>
<gene>
    <name evidence="2" type="ORF">PLEPLA_LOCUS39483</name>
</gene>
<protein>
    <submittedName>
        <fullName evidence="2">Uncharacterized protein</fullName>
    </submittedName>
</protein>
<organism evidence="2 3">
    <name type="scientific">Pleuronectes platessa</name>
    <name type="common">European plaice</name>
    <dbReference type="NCBI Taxonomy" id="8262"/>
    <lineage>
        <taxon>Eukaryota</taxon>
        <taxon>Metazoa</taxon>
        <taxon>Chordata</taxon>
        <taxon>Craniata</taxon>
        <taxon>Vertebrata</taxon>
        <taxon>Euteleostomi</taxon>
        <taxon>Actinopterygii</taxon>
        <taxon>Neopterygii</taxon>
        <taxon>Teleostei</taxon>
        <taxon>Neoteleostei</taxon>
        <taxon>Acanthomorphata</taxon>
        <taxon>Carangaria</taxon>
        <taxon>Pleuronectiformes</taxon>
        <taxon>Pleuronectoidei</taxon>
        <taxon>Pleuronectidae</taxon>
        <taxon>Pleuronectes</taxon>
    </lineage>
</organism>